<dbReference type="InterPro" id="IPR005489">
    <property type="entry name" value="DUF257"/>
</dbReference>
<name>A0A2Z2M499_THEGO</name>
<evidence type="ECO:0000313" key="1">
    <source>
        <dbReference type="EMBL" id="ASI99995.1"/>
    </source>
</evidence>
<reference evidence="1 2" key="1">
    <citation type="submission" date="2016-03" db="EMBL/GenBank/DDBJ databases">
        <title>Complete genome sequence of Thermococcus gorgonarius.</title>
        <authorList>
            <person name="Oger P.M."/>
        </authorList>
    </citation>
    <scope>NUCLEOTIDE SEQUENCE [LARGE SCALE GENOMIC DNA]</scope>
    <source>
        <strain evidence="1 2">W-12</strain>
    </source>
</reference>
<dbReference type="GeneID" id="33330905"/>
<organism evidence="1 2">
    <name type="scientific">Thermococcus gorgonarius</name>
    <dbReference type="NCBI Taxonomy" id="71997"/>
    <lineage>
        <taxon>Archaea</taxon>
        <taxon>Methanobacteriati</taxon>
        <taxon>Methanobacteriota</taxon>
        <taxon>Thermococci</taxon>
        <taxon>Thermococcales</taxon>
        <taxon>Thermococcaceae</taxon>
        <taxon>Thermococcus</taxon>
    </lineage>
</organism>
<dbReference type="Pfam" id="PF03192">
    <property type="entry name" value="DUF257"/>
    <property type="match status" value="1"/>
</dbReference>
<dbReference type="OrthoDB" id="85875at2157"/>
<accession>A0A2Z2M499</accession>
<sequence>MNGTLLEFFQKLKFGETVLIEYDPRSYPELFFGLIVKYAEESGLDTLVDDVLDTYPQFATKLRLMGVDLPEARVIKIGGGRFTEGTVVGKLEVDKYSAPLGHYSRVRDMAIGGTGNHINPVVGIHKLAYVLNQRETLSLLTSLSSFVGDQSRIALYLVNKTVLDHLNPGFLREFEEIATTLAMLDLEGENLSLQVIKAANPELMRKKYSMGVMDIIDWLRD</sequence>
<evidence type="ECO:0000313" key="2">
    <source>
        <dbReference type="Proteomes" id="UP000250134"/>
    </source>
</evidence>
<dbReference type="EMBL" id="CP014855">
    <property type="protein sequence ID" value="ASI99995.1"/>
    <property type="molecule type" value="Genomic_DNA"/>
</dbReference>
<dbReference type="Gene3D" id="3.40.50.11570">
    <property type="entry name" value="Protein of unknown function DUF257"/>
    <property type="match status" value="1"/>
</dbReference>
<gene>
    <name evidence="1" type="ORF">A3K92_00115</name>
</gene>
<dbReference type="KEGG" id="tgg:A3K92_00115"/>
<dbReference type="Proteomes" id="UP000250134">
    <property type="component" value="Chromosome"/>
</dbReference>
<protein>
    <submittedName>
        <fullName evidence="1">Uncharacterized protein</fullName>
    </submittedName>
</protein>
<proteinExistence type="predicted"/>
<keyword evidence="2" id="KW-1185">Reference proteome</keyword>
<dbReference type="AlphaFoldDB" id="A0A2Z2M499"/>
<dbReference type="RefSeq" id="WP_088884340.1">
    <property type="nucleotide sequence ID" value="NZ_CP014855.1"/>
</dbReference>